<accession>A0A9P6NLN4</accession>
<dbReference type="EMBL" id="MU167270">
    <property type="protein sequence ID" value="KAG0145786.1"/>
    <property type="molecule type" value="Genomic_DNA"/>
</dbReference>
<dbReference type="AlphaFoldDB" id="A0A9P6NLN4"/>
<evidence type="ECO:0000313" key="2">
    <source>
        <dbReference type="EMBL" id="KAG0145786.1"/>
    </source>
</evidence>
<keyword evidence="3" id="KW-1185">Reference proteome</keyword>
<name>A0A9P6NLN4_9BASI</name>
<feature type="compositionally biased region" description="Acidic residues" evidence="1">
    <location>
        <begin position="200"/>
        <end position="211"/>
    </location>
</feature>
<gene>
    <name evidence="2" type="ORF">CROQUDRAFT_45270</name>
</gene>
<evidence type="ECO:0000256" key="1">
    <source>
        <dbReference type="SAM" id="MobiDB-lite"/>
    </source>
</evidence>
<sequence>YVWIIQEAVANSDDEWDAEQKCFGIKTLNYQSNLANIFFCWLDLTMSATLAASKKTSRMRVRKLPATPVLSRVSKVPHGLPLDFYCRKWLHELPTGQQHTIPDLTSVAFLPNPSLSLFAKNHPAYDKSEGLSDCAFNKLHLVEVVKKYRMQEIIEDNIDEADKGDADEDGDDNAKSNEEDLEEEEDDTYLADGDWGNHYDDDDDDNQEEMAGDNQVVGNHSNQVVIANANQLIIGNQKHVSNENMKNGGNPCGESMDKNYNEYDDIEEMEV</sequence>
<feature type="compositionally biased region" description="Acidic residues" evidence="1">
    <location>
        <begin position="179"/>
        <end position="189"/>
    </location>
</feature>
<dbReference type="OrthoDB" id="2506837at2759"/>
<feature type="non-terminal residue" evidence="2">
    <location>
        <position position="1"/>
    </location>
</feature>
<organism evidence="2 3">
    <name type="scientific">Cronartium quercuum f. sp. fusiforme G11</name>
    <dbReference type="NCBI Taxonomy" id="708437"/>
    <lineage>
        <taxon>Eukaryota</taxon>
        <taxon>Fungi</taxon>
        <taxon>Dikarya</taxon>
        <taxon>Basidiomycota</taxon>
        <taxon>Pucciniomycotina</taxon>
        <taxon>Pucciniomycetes</taxon>
        <taxon>Pucciniales</taxon>
        <taxon>Coleosporiaceae</taxon>
        <taxon>Cronartium</taxon>
    </lineage>
</organism>
<reference evidence="2" key="1">
    <citation type="submission" date="2013-11" db="EMBL/GenBank/DDBJ databases">
        <title>Genome sequence of the fusiform rust pathogen reveals effectors for host alternation and coevolution with pine.</title>
        <authorList>
            <consortium name="DOE Joint Genome Institute"/>
            <person name="Smith K."/>
            <person name="Pendleton A."/>
            <person name="Kubisiak T."/>
            <person name="Anderson C."/>
            <person name="Salamov A."/>
            <person name="Aerts A."/>
            <person name="Riley R."/>
            <person name="Clum A."/>
            <person name="Lindquist E."/>
            <person name="Ence D."/>
            <person name="Campbell M."/>
            <person name="Kronenberg Z."/>
            <person name="Feau N."/>
            <person name="Dhillon B."/>
            <person name="Hamelin R."/>
            <person name="Burleigh J."/>
            <person name="Smith J."/>
            <person name="Yandell M."/>
            <person name="Nelson C."/>
            <person name="Grigoriev I."/>
            <person name="Davis J."/>
        </authorList>
    </citation>
    <scope>NUCLEOTIDE SEQUENCE</scope>
    <source>
        <strain evidence="2">G11</strain>
    </source>
</reference>
<evidence type="ECO:0000313" key="3">
    <source>
        <dbReference type="Proteomes" id="UP000886653"/>
    </source>
</evidence>
<comment type="caution">
    <text evidence="2">The sequence shown here is derived from an EMBL/GenBank/DDBJ whole genome shotgun (WGS) entry which is preliminary data.</text>
</comment>
<feature type="region of interest" description="Disordered" evidence="1">
    <location>
        <begin position="247"/>
        <end position="271"/>
    </location>
</feature>
<protein>
    <submittedName>
        <fullName evidence="2">Uncharacterized protein</fullName>
    </submittedName>
</protein>
<proteinExistence type="predicted"/>
<feature type="region of interest" description="Disordered" evidence="1">
    <location>
        <begin position="158"/>
        <end position="212"/>
    </location>
</feature>
<feature type="compositionally biased region" description="Acidic residues" evidence="1">
    <location>
        <begin position="262"/>
        <end position="271"/>
    </location>
</feature>
<dbReference type="Proteomes" id="UP000886653">
    <property type="component" value="Unassembled WGS sequence"/>
</dbReference>